<dbReference type="EMBL" id="WWCT01000012">
    <property type="protein sequence ID" value="MYN27868.1"/>
    <property type="molecule type" value="Genomic_DNA"/>
</dbReference>
<dbReference type="RefSeq" id="WP_161055751.1">
    <property type="nucleotide sequence ID" value="NZ_WWCT01000012.1"/>
</dbReference>
<organism evidence="2 3">
    <name type="scientific">Duganella levis</name>
    <dbReference type="NCBI Taxonomy" id="2692169"/>
    <lineage>
        <taxon>Bacteria</taxon>
        <taxon>Pseudomonadati</taxon>
        <taxon>Pseudomonadota</taxon>
        <taxon>Betaproteobacteria</taxon>
        <taxon>Burkholderiales</taxon>
        <taxon>Oxalobacteraceae</taxon>
        <taxon>Telluria group</taxon>
        <taxon>Duganella</taxon>
    </lineage>
</organism>
<protein>
    <submittedName>
        <fullName evidence="2">Uncharacterized protein</fullName>
    </submittedName>
</protein>
<evidence type="ECO:0000313" key="2">
    <source>
        <dbReference type="EMBL" id="MYN27868.1"/>
    </source>
</evidence>
<comment type="caution">
    <text evidence="2">The sequence shown here is derived from an EMBL/GenBank/DDBJ whole genome shotgun (WGS) entry which is preliminary data.</text>
</comment>
<keyword evidence="1" id="KW-0472">Membrane</keyword>
<keyword evidence="3" id="KW-1185">Reference proteome</keyword>
<feature type="transmembrane region" description="Helical" evidence="1">
    <location>
        <begin position="28"/>
        <end position="47"/>
    </location>
</feature>
<accession>A0ABW9W268</accession>
<evidence type="ECO:0000256" key="1">
    <source>
        <dbReference type="SAM" id="Phobius"/>
    </source>
</evidence>
<proteinExistence type="predicted"/>
<evidence type="ECO:0000313" key="3">
    <source>
        <dbReference type="Proteomes" id="UP000642144"/>
    </source>
</evidence>
<gene>
    <name evidence="2" type="ORF">GTP69_15745</name>
</gene>
<dbReference type="Proteomes" id="UP000642144">
    <property type="component" value="Unassembled WGS sequence"/>
</dbReference>
<reference evidence="2 3" key="1">
    <citation type="submission" date="2019-12" db="EMBL/GenBank/DDBJ databases">
        <title>Novel species isolated from a subtropical stream in China.</title>
        <authorList>
            <person name="Lu H."/>
        </authorList>
    </citation>
    <scope>NUCLEOTIDE SEQUENCE [LARGE SCALE GENOMIC DNA]</scope>
    <source>
        <strain evidence="2 3">CY42W</strain>
    </source>
</reference>
<sequence length="220" mass="23597">MTDLEKRIQMCELENSFLRKKINRQNKFWSVAFLLALGGGAVASVGLKQETFESVTAKEIVVVDSAGIVRARLGGDLPDGVMANGHVAKRGAKAGGLIIYDEEGIERGGYVTQDQGSNAMLTLDSKYRQLALFVAGPGEKSEASALRLWNKGGSIELRSDASGPRLTIADSKKVKIQQPEVSPSPDICAEYKKAESPGLGRQYCEGRFTEAACNVCLGAN</sequence>
<keyword evidence="1" id="KW-1133">Transmembrane helix</keyword>
<name>A0ABW9W268_9BURK</name>
<keyword evidence="1" id="KW-0812">Transmembrane</keyword>